<reference evidence="1" key="1">
    <citation type="submission" date="2014-11" db="EMBL/GenBank/DDBJ databases">
        <authorList>
            <person name="Amaro Gonzalez C."/>
        </authorList>
    </citation>
    <scope>NUCLEOTIDE SEQUENCE</scope>
</reference>
<sequence length="22" mass="2569">MNSLDSFVKLSNSEFVVRLLRN</sequence>
<proteinExistence type="predicted"/>
<dbReference type="AlphaFoldDB" id="A0A0E9XBY4"/>
<organism evidence="1">
    <name type="scientific">Anguilla anguilla</name>
    <name type="common">European freshwater eel</name>
    <name type="synonym">Muraena anguilla</name>
    <dbReference type="NCBI Taxonomy" id="7936"/>
    <lineage>
        <taxon>Eukaryota</taxon>
        <taxon>Metazoa</taxon>
        <taxon>Chordata</taxon>
        <taxon>Craniata</taxon>
        <taxon>Vertebrata</taxon>
        <taxon>Euteleostomi</taxon>
        <taxon>Actinopterygii</taxon>
        <taxon>Neopterygii</taxon>
        <taxon>Teleostei</taxon>
        <taxon>Anguilliformes</taxon>
        <taxon>Anguillidae</taxon>
        <taxon>Anguilla</taxon>
    </lineage>
</organism>
<accession>A0A0E9XBY4</accession>
<reference evidence="1" key="2">
    <citation type="journal article" date="2015" name="Fish Shellfish Immunol.">
        <title>Early steps in the European eel (Anguilla anguilla)-Vibrio vulnificus interaction in the gills: Role of the RtxA13 toxin.</title>
        <authorList>
            <person name="Callol A."/>
            <person name="Pajuelo D."/>
            <person name="Ebbesson L."/>
            <person name="Teles M."/>
            <person name="MacKenzie S."/>
            <person name="Amaro C."/>
        </authorList>
    </citation>
    <scope>NUCLEOTIDE SEQUENCE</scope>
</reference>
<protein>
    <submittedName>
        <fullName evidence="1">Uncharacterized protein</fullName>
    </submittedName>
</protein>
<dbReference type="EMBL" id="GBXM01009369">
    <property type="protein sequence ID" value="JAH99208.1"/>
    <property type="molecule type" value="Transcribed_RNA"/>
</dbReference>
<evidence type="ECO:0000313" key="1">
    <source>
        <dbReference type="EMBL" id="JAH99208.1"/>
    </source>
</evidence>
<name>A0A0E9XBY4_ANGAN</name>